<accession>A0A1I2Q486</accession>
<dbReference type="Proteomes" id="UP000182635">
    <property type="component" value="Unassembled WGS sequence"/>
</dbReference>
<evidence type="ECO:0000313" key="3">
    <source>
        <dbReference type="Proteomes" id="UP000182635"/>
    </source>
</evidence>
<organism evidence="2 3">
    <name type="scientific">Ligilactobacillus ruminis DSM 20403 = NBRC 102161</name>
    <dbReference type="NCBI Taxonomy" id="1423798"/>
    <lineage>
        <taxon>Bacteria</taxon>
        <taxon>Bacillati</taxon>
        <taxon>Bacillota</taxon>
        <taxon>Bacilli</taxon>
        <taxon>Lactobacillales</taxon>
        <taxon>Lactobacillaceae</taxon>
        <taxon>Ligilactobacillus</taxon>
    </lineage>
</organism>
<feature type="domain" description="Thiopeptide-type bacteriocin biosynthesis" evidence="1">
    <location>
        <begin position="614"/>
        <end position="857"/>
    </location>
</feature>
<dbReference type="RefSeq" id="WP_046922226.1">
    <property type="nucleotide sequence ID" value="NZ_AYYL01000036.1"/>
</dbReference>
<dbReference type="NCBIfam" id="TIGR03891">
    <property type="entry name" value="thiopep_ocin"/>
    <property type="match status" value="1"/>
</dbReference>
<protein>
    <submittedName>
        <fullName evidence="2">Thiopeptide-type bacteriocin biosynthesis domain-containing protein</fullName>
    </submittedName>
</protein>
<dbReference type="AlphaFoldDB" id="A0A1I2Q486"/>
<evidence type="ECO:0000259" key="1">
    <source>
        <dbReference type="Pfam" id="PF14028"/>
    </source>
</evidence>
<gene>
    <name evidence="2" type="ORF">SAMN02910432_00439</name>
</gene>
<dbReference type="OrthoDB" id="1273722at2"/>
<evidence type="ECO:0000313" key="2">
    <source>
        <dbReference type="EMBL" id="SFG22740.1"/>
    </source>
</evidence>
<reference evidence="3" key="1">
    <citation type="submission" date="2016-10" db="EMBL/GenBank/DDBJ databases">
        <authorList>
            <person name="Varghese N."/>
            <person name="Submissions S."/>
        </authorList>
    </citation>
    <scope>NUCLEOTIDE SEQUENCE [LARGE SCALE GENOMIC DNA]</scope>
    <source>
        <strain evidence="3">DSM 20403</strain>
    </source>
</reference>
<dbReference type="EMBL" id="FOPI01000006">
    <property type="protein sequence ID" value="SFG22740.1"/>
    <property type="molecule type" value="Genomic_DNA"/>
</dbReference>
<name>A0A1I2Q486_9LACO</name>
<sequence length="869" mass="101542">MRKVKCVIDRGWLYSFIDRYVDLEKMFSISKESLKISINNNVIKEAGYFCFYKADGSGIDSVIKINPELDIIYKLLKKPIKYSNFLRILRNEYGIEKVKATDITLKLASIKFIVYEFERGDCLESYIDAIPSKIVDDVRLVIHGINIISNRFTIDDYIKLCTVMNRLVESNTCLNVVSSSEDTVDRNSYNETFNNIHDMLCDFDKISNGFISVYSRKIHEYFIDKYGSKSYVPLSKIVYDEVLMNLINNQKLEINVIFDEILAKYRNELESIRICHGKLDLANCNFIQNVYKELKAKYGVANSHYYSGELLFDGILTKDGILRDLSLSQEIGSNSIGNMSGRFIDILGLDNEYKLYMCKDVEKSFSPLKVIYDFEDKRIDNVDSQISEKNILAINKIGNYDSEYISLEDLVVYSESNRLGLMNLENGRKVILKNYNSINPENGSDILKTISYLGQYNTLNDLLSRMQDLQNKEFCDVEVCYGKIVLFSRHFLINKNILISILTDKVSSIKRYLNEYFDRSHDCRIRNEYLFKFGDVKYICNINSDNEIESLLVMLRSCTDDDIMIASANSCLEGDCKNVQIVSEYEYNSNHDAGIPFNKNEEYIDEVANIDEVIYFKLYMKKEFEKIFIEDYLLKIEESIIENIDERVRLSYVRYLDERNHIRLRFFLNGADRYKVESKIINLLSKCDIITDYTISNYFRESNRYGGHNGMLFYENYQTSETNLILETMNRKLVDNVIILQLFIALKITRKFKKGDVAKNLNLGNARSLQSFKKKLHANKKMLVKKIERLSVGLKEDHKMKLILENYDELLDEYAKYLSKRMIDNDYIYESMIHMMCNRTTGIDRRKEDMLRQALKELMGFDSSIGIKI</sequence>
<dbReference type="Pfam" id="PF14028">
    <property type="entry name" value="Lant_dehydr_C"/>
    <property type="match status" value="1"/>
</dbReference>
<proteinExistence type="predicted"/>
<dbReference type="InterPro" id="IPR023809">
    <property type="entry name" value="Thiopep_bacteriocin_synth_dom"/>
</dbReference>